<dbReference type="EMBL" id="JACOFW010000004">
    <property type="protein sequence ID" value="MBC3806685.1"/>
    <property type="molecule type" value="Genomic_DNA"/>
</dbReference>
<evidence type="ECO:0000313" key="2">
    <source>
        <dbReference type="Proteomes" id="UP000648257"/>
    </source>
</evidence>
<comment type="caution">
    <text evidence="1">The sequence shown here is derived from an EMBL/GenBank/DDBJ whole genome shotgun (WGS) entry which is preliminary data.</text>
</comment>
<evidence type="ECO:0000313" key="1">
    <source>
        <dbReference type="EMBL" id="MBC3806685.1"/>
    </source>
</evidence>
<sequence length="51" mass="5824">MQKDGWIAAKRGDIQALDRPAMEARVCRCIKVVRKDYEPLLQHVTDAEAVQ</sequence>
<dbReference type="Proteomes" id="UP000648257">
    <property type="component" value="Unassembled WGS sequence"/>
</dbReference>
<dbReference type="RefSeq" id="WP_186921782.1">
    <property type="nucleotide sequence ID" value="NZ_JACOFW010000004.1"/>
</dbReference>
<gene>
    <name evidence="1" type="ORF">H8K52_04910</name>
</gene>
<reference evidence="1 2" key="1">
    <citation type="submission" date="2020-08" db="EMBL/GenBank/DDBJ databases">
        <title>Novel species isolated from subtropical streams in China.</title>
        <authorList>
            <person name="Lu H."/>
        </authorList>
    </citation>
    <scope>NUCLEOTIDE SEQUENCE [LARGE SCALE GENOMIC DNA]</scope>
    <source>
        <strain evidence="1 2">KACC 16656</strain>
    </source>
</reference>
<protein>
    <submittedName>
        <fullName evidence="1">Uncharacterized protein</fullName>
    </submittedName>
</protein>
<keyword evidence="2" id="KW-1185">Reference proteome</keyword>
<accession>A0ABR6X1H7</accession>
<name>A0ABR6X1H7_9BURK</name>
<proteinExistence type="predicted"/>
<organism evidence="1 2">
    <name type="scientific">Undibacterium seohonense</name>
    <dbReference type="NCBI Taxonomy" id="1344950"/>
    <lineage>
        <taxon>Bacteria</taxon>
        <taxon>Pseudomonadati</taxon>
        <taxon>Pseudomonadota</taxon>
        <taxon>Betaproteobacteria</taxon>
        <taxon>Burkholderiales</taxon>
        <taxon>Oxalobacteraceae</taxon>
        <taxon>Undibacterium</taxon>
    </lineage>
</organism>